<feature type="transmembrane region" description="Helical" evidence="11">
    <location>
        <begin position="433"/>
        <end position="456"/>
    </location>
</feature>
<accession>A0A4R2EK19</accession>
<dbReference type="SFLD" id="SFLDG00002">
    <property type="entry name" value="C1.7:_P-type_atpase_like"/>
    <property type="match status" value="1"/>
</dbReference>
<dbReference type="GO" id="GO:0055070">
    <property type="term" value="P:copper ion homeostasis"/>
    <property type="evidence" value="ECO:0007669"/>
    <property type="project" value="TreeGrafter"/>
</dbReference>
<dbReference type="SUPFAM" id="SSF56784">
    <property type="entry name" value="HAD-like"/>
    <property type="match status" value="1"/>
</dbReference>
<keyword evidence="7 11" id="KW-0067">ATP-binding</keyword>
<evidence type="ECO:0000256" key="1">
    <source>
        <dbReference type="ARBA" id="ARBA00004651"/>
    </source>
</evidence>
<dbReference type="Pfam" id="PF00403">
    <property type="entry name" value="HMA"/>
    <property type="match status" value="1"/>
</dbReference>
<feature type="transmembrane region" description="Helical" evidence="11">
    <location>
        <begin position="774"/>
        <end position="796"/>
    </location>
</feature>
<feature type="transmembrane region" description="Helical" evidence="11">
    <location>
        <begin position="161"/>
        <end position="181"/>
    </location>
</feature>
<dbReference type="InterPro" id="IPR018303">
    <property type="entry name" value="ATPase_P-typ_P_site"/>
</dbReference>
<dbReference type="GO" id="GO:0016887">
    <property type="term" value="F:ATP hydrolysis activity"/>
    <property type="evidence" value="ECO:0007669"/>
    <property type="project" value="InterPro"/>
</dbReference>
<dbReference type="GO" id="GO:0060003">
    <property type="term" value="P:copper ion export"/>
    <property type="evidence" value="ECO:0007669"/>
    <property type="project" value="UniProtKB-ARBA"/>
</dbReference>
<keyword evidence="3 11" id="KW-1003">Cell membrane</keyword>
<keyword evidence="6 11" id="KW-0547">Nucleotide-binding</keyword>
<dbReference type="PANTHER" id="PTHR43520:SF8">
    <property type="entry name" value="P-TYPE CU(+) TRANSPORTER"/>
    <property type="match status" value="1"/>
</dbReference>
<dbReference type="CDD" id="cd02094">
    <property type="entry name" value="P-type_ATPase_Cu-like"/>
    <property type="match status" value="1"/>
</dbReference>
<dbReference type="SFLD" id="SFLDS00003">
    <property type="entry name" value="Haloacid_Dehalogenase"/>
    <property type="match status" value="1"/>
</dbReference>
<dbReference type="InterPro" id="IPR059000">
    <property type="entry name" value="ATPase_P-type_domA"/>
</dbReference>
<feature type="domain" description="HMA" evidence="12">
    <location>
        <begin position="68"/>
        <end position="134"/>
    </location>
</feature>
<dbReference type="NCBIfam" id="TIGR01494">
    <property type="entry name" value="ATPase_P-type"/>
    <property type="match status" value="1"/>
</dbReference>
<dbReference type="PANTHER" id="PTHR43520">
    <property type="entry name" value="ATP7, ISOFORM B"/>
    <property type="match status" value="1"/>
</dbReference>
<dbReference type="InterPro" id="IPR023299">
    <property type="entry name" value="ATPase_P-typ_cyto_dom_N"/>
</dbReference>
<dbReference type="CDD" id="cd00371">
    <property type="entry name" value="HMA"/>
    <property type="match status" value="1"/>
</dbReference>
<keyword evidence="4 11" id="KW-0812">Transmembrane</keyword>
<keyword evidence="5 11" id="KW-0479">Metal-binding</keyword>
<evidence type="ECO:0000256" key="4">
    <source>
        <dbReference type="ARBA" id="ARBA00022692"/>
    </source>
</evidence>
<evidence type="ECO:0000256" key="6">
    <source>
        <dbReference type="ARBA" id="ARBA00022741"/>
    </source>
</evidence>
<evidence type="ECO:0000256" key="11">
    <source>
        <dbReference type="RuleBase" id="RU362081"/>
    </source>
</evidence>
<comment type="caution">
    <text evidence="13">The sequence shown here is derived from an EMBL/GenBank/DDBJ whole genome shotgun (WGS) entry which is preliminary data.</text>
</comment>
<protein>
    <submittedName>
        <fullName evidence="13">Cu2+-exporting ATPase</fullName>
    </submittedName>
</protein>
<dbReference type="GO" id="GO:0005507">
    <property type="term" value="F:copper ion binding"/>
    <property type="evidence" value="ECO:0007669"/>
    <property type="project" value="TreeGrafter"/>
</dbReference>
<keyword evidence="14" id="KW-1185">Reference proteome</keyword>
<keyword evidence="10 11" id="KW-0472">Membrane</keyword>
<dbReference type="Pfam" id="PF00122">
    <property type="entry name" value="E1-E2_ATPase"/>
    <property type="match status" value="1"/>
</dbReference>
<evidence type="ECO:0000256" key="7">
    <source>
        <dbReference type="ARBA" id="ARBA00022840"/>
    </source>
</evidence>
<evidence type="ECO:0000256" key="9">
    <source>
        <dbReference type="ARBA" id="ARBA00022989"/>
    </source>
</evidence>
<evidence type="ECO:0000256" key="3">
    <source>
        <dbReference type="ARBA" id="ARBA00022475"/>
    </source>
</evidence>
<dbReference type="OrthoDB" id="9770315at2"/>
<dbReference type="InterPro" id="IPR027256">
    <property type="entry name" value="P-typ_ATPase_IB"/>
</dbReference>
<keyword evidence="9 11" id="KW-1133">Transmembrane helix</keyword>
<dbReference type="SUPFAM" id="SSF81665">
    <property type="entry name" value="Calcium ATPase, transmembrane domain M"/>
    <property type="match status" value="1"/>
</dbReference>
<evidence type="ECO:0000256" key="8">
    <source>
        <dbReference type="ARBA" id="ARBA00022967"/>
    </source>
</evidence>
<dbReference type="InterPro" id="IPR036412">
    <property type="entry name" value="HAD-like_sf"/>
</dbReference>
<dbReference type="SFLD" id="SFLDF00027">
    <property type="entry name" value="p-type_atpase"/>
    <property type="match status" value="1"/>
</dbReference>
<dbReference type="Gene3D" id="3.30.70.100">
    <property type="match status" value="1"/>
</dbReference>
<evidence type="ECO:0000256" key="5">
    <source>
        <dbReference type="ARBA" id="ARBA00022723"/>
    </source>
</evidence>
<dbReference type="InterPro" id="IPR008250">
    <property type="entry name" value="ATPase_P-typ_transduc_dom_A_sf"/>
</dbReference>
<feature type="transmembrane region" description="Helical" evidence="11">
    <location>
        <begin position="405"/>
        <end position="427"/>
    </location>
</feature>
<dbReference type="InterPro" id="IPR036163">
    <property type="entry name" value="HMA_dom_sf"/>
</dbReference>
<dbReference type="GO" id="GO:0005886">
    <property type="term" value="C:plasma membrane"/>
    <property type="evidence" value="ECO:0007669"/>
    <property type="project" value="UniProtKB-SubCell"/>
</dbReference>
<dbReference type="NCBIfam" id="TIGR01511">
    <property type="entry name" value="ATPase-IB1_Cu"/>
    <property type="match status" value="1"/>
</dbReference>
<dbReference type="FunFam" id="2.70.150.10:FF:000020">
    <property type="entry name" value="Copper-exporting P-type ATPase A"/>
    <property type="match status" value="1"/>
</dbReference>
<dbReference type="PRINTS" id="PR00943">
    <property type="entry name" value="CUATPASE"/>
</dbReference>
<dbReference type="GO" id="GO:0043682">
    <property type="term" value="F:P-type divalent copper transporter activity"/>
    <property type="evidence" value="ECO:0007669"/>
    <property type="project" value="TreeGrafter"/>
</dbReference>
<evidence type="ECO:0000259" key="12">
    <source>
        <dbReference type="PROSITE" id="PS50846"/>
    </source>
</evidence>
<reference evidence="13 14" key="1">
    <citation type="submission" date="2019-03" db="EMBL/GenBank/DDBJ databases">
        <title>Genomic Encyclopedia of Archaeal and Bacterial Type Strains, Phase II (KMG-II): from individual species to whole genera.</title>
        <authorList>
            <person name="Goeker M."/>
        </authorList>
    </citation>
    <scope>NUCLEOTIDE SEQUENCE [LARGE SCALE GENOMIC DNA]</scope>
    <source>
        <strain evidence="13 14">RL-C</strain>
    </source>
</reference>
<dbReference type="SUPFAM" id="SSF55008">
    <property type="entry name" value="HMA, heavy metal-associated domain"/>
    <property type="match status" value="1"/>
</dbReference>
<proteinExistence type="inferred from homology"/>
<feature type="transmembrane region" description="Helical" evidence="11">
    <location>
        <begin position="220"/>
        <end position="239"/>
    </location>
</feature>
<dbReference type="PROSITE" id="PS00154">
    <property type="entry name" value="ATPASE_E1_E2"/>
    <property type="match status" value="1"/>
</dbReference>
<dbReference type="PRINTS" id="PR00119">
    <property type="entry name" value="CATATPASE"/>
</dbReference>
<name>A0A4R2EK19_9BACT</name>
<dbReference type="InterPro" id="IPR023214">
    <property type="entry name" value="HAD_sf"/>
</dbReference>
<dbReference type="FunFam" id="3.30.70.100:FF:000001">
    <property type="entry name" value="ATPase copper transporting beta"/>
    <property type="match status" value="1"/>
</dbReference>
<dbReference type="InterPro" id="IPR006121">
    <property type="entry name" value="HMA_dom"/>
</dbReference>
<feature type="transmembrane region" description="Helical" evidence="11">
    <location>
        <begin position="749"/>
        <end position="768"/>
    </location>
</feature>
<dbReference type="Proteomes" id="UP000294830">
    <property type="component" value="Unassembled WGS sequence"/>
</dbReference>
<gene>
    <name evidence="13" type="ORF">CLV25_106109</name>
</gene>
<dbReference type="SUPFAM" id="SSF81653">
    <property type="entry name" value="Calcium ATPase, transduction domain A"/>
    <property type="match status" value="1"/>
</dbReference>
<evidence type="ECO:0000256" key="10">
    <source>
        <dbReference type="ARBA" id="ARBA00023136"/>
    </source>
</evidence>
<comment type="subcellular location">
    <subcellularLocation>
        <location evidence="1">Cell membrane</location>
        <topology evidence="1">Multi-pass membrane protein</topology>
    </subcellularLocation>
</comment>
<keyword evidence="8" id="KW-1278">Translocase</keyword>
<dbReference type="Gene3D" id="3.40.50.1000">
    <property type="entry name" value="HAD superfamily/HAD-like"/>
    <property type="match status" value="1"/>
</dbReference>
<dbReference type="EMBL" id="SLWB01000006">
    <property type="protein sequence ID" value="TCN68527.1"/>
    <property type="molecule type" value="Genomic_DNA"/>
</dbReference>
<evidence type="ECO:0000313" key="13">
    <source>
        <dbReference type="EMBL" id="TCN68527.1"/>
    </source>
</evidence>
<organism evidence="13 14">
    <name type="scientific">Acetobacteroides hydrogenigenes</name>
    <dbReference type="NCBI Taxonomy" id="979970"/>
    <lineage>
        <taxon>Bacteria</taxon>
        <taxon>Pseudomonadati</taxon>
        <taxon>Bacteroidota</taxon>
        <taxon>Bacteroidia</taxon>
        <taxon>Bacteroidales</taxon>
        <taxon>Rikenellaceae</taxon>
        <taxon>Acetobacteroides</taxon>
    </lineage>
</organism>
<feature type="transmembrane region" description="Helical" evidence="11">
    <location>
        <begin position="251"/>
        <end position="270"/>
    </location>
</feature>
<dbReference type="RefSeq" id="WP_131839107.1">
    <property type="nucleotide sequence ID" value="NZ_SLWB01000006.1"/>
</dbReference>
<dbReference type="InterPro" id="IPR023298">
    <property type="entry name" value="ATPase_P-typ_TM_dom_sf"/>
</dbReference>
<dbReference type="GO" id="GO:0005524">
    <property type="term" value="F:ATP binding"/>
    <property type="evidence" value="ECO:0007669"/>
    <property type="project" value="UniProtKB-UniRule"/>
</dbReference>
<comment type="similarity">
    <text evidence="2 11">Belongs to the cation transport ATPase (P-type) (TC 3.A.3) family. Type IB subfamily.</text>
</comment>
<feature type="transmembrane region" description="Helical" evidence="11">
    <location>
        <begin position="187"/>
        <end position="208"/>
    </location>
</feature>
<dbReference type="Pfam" id="PF00702">
    <property type="entry name" value="Hydrolase"/>
    <property type="match status" value="1"/>
</dbReference>
<dbReference type="InterPro" id="IPR001757">
    <property type="entry name" value="P_typ_ATPase"/>
</dbReference>
<dbReference type="AlphaFoldDB" id="A0A4R2EK19"/>
<dbReference type="PROSITE" id="PS50846">
    <property type="entry name" value="HMA_2"/>
    <property type="match status" value="1"/>
</dbReference>
<dbReference type="NCBIfam" id="TIGR01525">
    <property type="entry name" value="ATPase-IB_hvy"/>
    <property type="match status" value="1"/>
</dbReference>
<sequence length="803" mass="86150">MLQASINIGTSISLIAADSLDEQFAAAGLTEININAASGVLTFGYKDGPSLRNAIELLKRNSINIEVKKEVFPITGMSCASCAASAQTMLSSAEGVVEASVNIANESGLVEYAPALTSPTELRKVLQQVGFDLIIEEDKAAQEEEVAQQQRAHLKQLRRQTVGAIAFSIPTAAIGMLWMEWRFANVTMWLLSTPVLLIFGRQFFVNAWRQARHRKANMDTLVAISTFTSYAFSVFNTLLPDVWLRQGLEAHVYFEASAVIISFILLGRLLEERAKSSTSSAIKKLIGLQPNTVVRINENGEEEKIPISKVLKGDKLISKPGEKIAVDGRVASGSSFVDESMITGEPIASEKYEGEPVYAGTINQNSYLTYIAEKIGGETVLSQIVKKVQEAQGSKAPVQQLVDKIAGIFVPVVMAIALASFGFWMVLGSDNAVSMAILSFVTVLVIACPCALGLATPTAIMVAMGKGAQRGILIKDAESLEMAKKVSVVLLDKTGTITLGDVKVDSIEWASEANISQLSSALYSIEKRSNHPLANAVAAYLEGQSEATDISEFESITGRGVKATIAAKNYYIGNLQLIEEQRIPISDRMTEAFEYHSDKGRTVVLFAHQDGVVAAIALSDQLKPTSADAIRRLRERGIEVVMLTGDADRVAQAVAKQAGVSSYRSQLLPSDKSDFVKQLQAEGKVVAMVGDGINDAEALAQANVSIAMGKGTDVAMSVAKITIISSDLTKVAEAITLSSITTRAIRQNLFWAFIYNVVGIPIAAGALFPLTGFMLNPMVASAAMALSSVSVVSNSLRIRSHKI</sequence>
<dbReference type="InterPro" id="IPR044492">
    <property type="entry name" value="P_typ_ATPase_HD_dom"/>
</dbReference>
<evidence type="ECO:0000313" key="14">
    <source>
        <dbReference type="Proteomes" id="UP000294830"/>
    </source>
</evidence>
<dbReference type="Gene3D" id="2.70.150.10">
    <property type="entry name" value="Calcium-transporting ATPase, cytoplasmic transduction domain A"/>
    <property type="match status" value="1"/>
</dbReference>
<evidence type="ECO:0000256" key="2">
    <source>
        <dbReference type="ARBA" id="ARBA00006024"/>
    </source>
</evidence>
<dbReference type="Gene3D" id="3.40.1110.10">
    <property type="entry name" value="Calcium-transporting ATPase, cytoplasmic domain N"/>
    <property type="match status" value="1"/>
</dbReference>